<dbReference type="PANTHER" id="PTHR33121:SF70">
    <property type="entry name" value="SIGNALING PROTEIN YKOW"/>
    <property type="match status" value="1"/>
</dbReference>
<evidence type="ECO:0000313" key="2">
    <source>
        <dbReference type="EMBL" id="HIV27131.1"/>
    </source>
</evidence>
<reference evidence="2" key="1">
    <citation type="submission" date="2020-10" db="EMBL/GenBank/DDBJ databases">
        <authorList>
            <person name="Gilroy R."/>
        </authorList>
    </citation>
    <scope>NUCLEOTIDE SEQUENCE</scope>
    <source>
        <strain evidence="2">CHK183-6373</strain>
    </source>
</reference>
<dbReference type="Pfam" id="PF00563">
    <property type="entry name" value="EAL"/>
    <property type="match status" value="1"/>
</dbReference>
<reference evidence="2" key="2">
    <citation type="journal article" date="2021" name="PeerJ">
        <title>Extensive microbial diversity within the chicken gut microbiome revealed by metagenomics and culture.</title>
        <authorList>
            <person name="Gilroy R."/>
            <person name="Ravi A."/>
            <person name="Getino M."/>
            <person name="Pursley I."/>
            <person name="Horton D.L."/>
            <person name="Alikhan N.F."/>
            <person name="Baker D."/>
            <person name="Gharbi K."/>
            <person name="Hall N."/>
            <person name="Watson M."/>
            <person name="Adriaenssens E.M."/>
            <person name="Foster-Nyarko E."/>
            <person name="Jarju S."/>
            <person name="Secka A."/>
            <person name="Antonio M."/>
            <person name="Oren A."/>
            <person name="Chaudhuri R.R."/>
            <person name="La Ragione R."/>
            <person name="Hildebrand F."/>
            <person name="Pallen M.J."/>
        </authorList>
    </citation>
    <scope>NUCLEOTIDE SEQUENCE</scope>
    <source>
        <strain evidence="2">CHK183-6373</strain>
    </source>
</reference>
<dbReference type="PANTHER" id="PTHR33121">
    <property type="entry name" value="CYCLIC DI-GMP PHOSPHODIESTERASE PDEF"/>
    <property type="match status" value="1"/>
</dbReference>
<evidence type="ECO:0000259" key="1">
    <source>
        <dbReference type="PROSITE" id="PS50883"/>
    </source>
</evidence>
<dbReference type="EMBL" id="DVOT01000073">
    <property type="protein sequence ID" value="HIV27131.1"/>
    <property type="molecule type" value="Genomic_DNA"/>
</dbReference>
<protein>
    <submittedName>
        <fullName evidence="2">EAL domain-containing protein</fullName>
    </submittedName>
</protein>
<dbReference type="Gene3D" id="3.20.20.450">
    <property type="entry name" value="EAL domain"/>
    <property type="match status" value="1"/>
</dbReference>
<dbReference type="InterPro" id="IPR001633">
    <property type="entry name" value="EAL_dom"/>
</dbReference>
<feature type="domain" description="EAL" evidence="1">
    <location>
        <begin position="1"/>
        <end position="123"/>
    </location>
</feature>
<name>A0A9D1TBY1_9FIRM</name>
<dbReference type="PROSITE" id="PS50883">
    <property type="entry name" value="EAL"/>
    <property type="match status" value="1"/>
</dbReference>
<sequence>GWQEISSLQALMEQFRQCGLHFSLDDFGSKYANMQIFTGVKFDTVKLDRSLIAGMVGNSISQMLVQDIVRICQTCGMACIAEGVETQEQAAALEEMGCRCAQGYYFDRPLPAEQFQQKYLQRQDLARQL</sequence>
<gene>
    <name evidence="2" type="ORF">IAA64_04115</name>
</gene>
<evidence type="ECO:0000313" key="3">
    <source>
        <dbReference type="Proteomes" id="UP000886884"/>
    </source>
</evidence>
<proteinExistence type="predicted"/>
<dbReference type="SMART" id="SM00052">
    <property type="entry name" value="EAL"/>
    <property type="match status" value="1"/>
</dbReference>
<dbReference type="CDD" id="cd01948">
    <property type="entry name" value="EAL"/>
    <property type="match status" value="1"/>
</dbReference>
<dbReference type="AlphaFoldDB" id="A0A9D1TBY1"/>
<feature type="non-terminal residue" evidence="2">
    <location>
        <position position="1"/>
    </location>
</feature>
<accession>A0A9D1TBY1</accession>
<dbReference type="InterPro" id="IPR050706">
    <property type="entry name" value="Cyclic-di-GMP_PDE-like"/>
</dbReference>
<comment type="caution">
    <text evidence="2">The sequence shown here is derived from an EMBL/GenBank/DDBJ whole genome shotgun (WGS) entry which is preliminary data.</text>
</comment>
<dbReference type="InterPro" id="IPR035919">
    <property type="entry name" value="EAL_sf"/>
</dbReference>
<dbReference type="SUPFAM" id="SSF141868">
    <property type="entry name" value="EAL domain-like"/>
    <property type="match status" value="1"/>
</dbReference>
<dbReference type="Proteomes" id="UP000886884">
    <property type="component" value="Unassembled WGS sequence"/>
</dbReference>
<organism evidence="2 3">
    <name type="scientific">Candidatus Ornithocaccomicrobium faecavium</name>
    <dbReference type="NCBI Taxonomy" id="2840890"/>
    <lineage>
        <taxon>Bacteria</taxon>
        <taxon>Bacillati</taxon>
        <taxon>Bacillota</taxon>
        <taxon>Clostridia</taxon>
        <taxon>Candidatus Ornithocaccomicrobium</taxon>
    </lineage>
</organism>
<dbReference type="GO" id="GO:0071111">
    <property type="term" value="F:cyclic-guanylate-specific phosphodiesterase activity"/>
    <property type="evidence" value="ECO:0007669"/>
    <property type="project" value="InterPro"/>
</dbReference>